<dbReference type="PANTHER" id="PTHR33055">
    <property type="entry name" value="TRANSPOSASE FOR INSERTION SEQUENCE ELEMENT IS1111A"/>
    <property type="match status" value="1"/>
</dbReference>
<comment type="caution">
    <text evidence="4">The sequence shown here is derived from an EMBL/GenBank/DDBJ whole genome shotgun (WGS) entry which is preliminary data.</text>
</comment>
<accession>A0A6N9HPU1</accession>
<dbReference type="AlphaFoldDB" id="A0A6N9HPU1"/>
<dbReference type="PANTHER" id="PTHR33055:SF3">
    <property type="entry name" value="PUTATIVE TRANSPOSASE FOR IS117-RELATED"/>
    <property type="match status" value="1"/>
</dbReference>
<dbReference type="InterPro" id="IPR003346">
    <property type="entry name" value="Transposase_20"/>
</dbReference>
<dbReference type="GO" id="GO:0006313">
    <property type="term" value="P:DNA transposition"/>
    <property type="evidence" value="ECO:0007669"/>
    <property type="project" value="InterPro"/>
</dbReference>
<protein>
    <submittedName>
        <fullName evidence="4">IS110 family transposase</fullName>
    </submittedName>
</protein>
<dbReference type="NCBIfam" id="NF033542">
    <property type="entry name" value="transpos_IS110"/>
    <property type="match status" value="1"/>
</dbReference>
<gene>
    <name evidence="4" type="ORF">GTP41_24780</name>
</gene>
<dbReference type="GO" id="GO:0004803">
    <property type="term" value="F:transposase activity"/>
    <property type="evidence" value="ECO:0007669"/>
    <property type="project" value="InterPro"/>
</dbReference>
<name>A0A6N9HPU1_9BURK</name>
<dbReference type="Pfam" id="PF01548">
    <property type="entry name" value="DEDD_Tnp_IS110"/>
    <property type="match status" value="1"/>
</dbReference>
<dbReference type="RefSeq" id="WP_161028264.1">
    <property type="nucleotide sequence ID" value="NZ_WWCJ01000027.1"/>
</dbReference>
<dbReference type="Proteomes" id="UP000448575">
    <property type="component" value="Unassembled WGS sequence"/>
</dbReference>
<keyword evidence="5" id="KW-1185">Reference proteome</keyword>
<dbReference type="InterPro" id="IPR002525">
    <property type="entry name" value="Transp_IS110-like_N"/>
</dbReference>
<dbReference type="InterPro" id="IPR047650">
    <property type="entry name" value="Transpos_IS110"/>
</dbReference>
<keyword evidence="1" id="KW-0175">Coiled coil</keyword>
<evidence type="ECO:0000259" key="3">
    <source>
        <dbReference type="Pfam" id="PF02371"/>
    </source>
</evidence>
<feature type="domain" description="Transposase IS110-like N-terminal" evidence="2">
    <location>
        <begin position="8"/>
        <end position="155"/>
    </location>
</feature>
<sequence>MDTEAPAVGIDVSKHKLDVALLIGGKVRSKSVPNSPAGYRELKMWMTKQKVAFDQCLVCMESTGAYSEPVAIGLQALGFTVSVVNPARIKGFGQSELVRNKNDGIDAALIARYCAMMNPAPWKAPSPEQRRLRAMCDRLRALKDMRQQEENRIEACRTVESSEMAAHIHQHVVWLSLQIKQLEHEIDEHIEHHSGLKRDADLMASIPGIGRATVAVMLGYIGDLHRFGSAKALAAHLGVSPRQRISGTSVRGRTTMSRTGNRATRSALYMPAVVASRHNPVLRAFSERLHANGLPKKAVIGAVMRKLVHLMYAVVRSGIAFEPNYQEGPARSGTSSGS</sequence>
<dbReference type="EMBL" id="WWCJ01000027">
    <property type="protein sequence ID" value="MYN05317.1"/>
    <property type="molecule type" value="Genomic_DNA"/>
</dbReference>
<feature type="domain" description="Transposase IS116/IS110/IS902 C-terminal" evidence="3">
    <location>
        <begin position="201"/>
        <end position="286"/>
    </location>
</feature>
<evidence type="ECO:0000313" key="4">
    <source>
        <dbReference type="EMBL" id="MYN05317.1"/>
    </source>
</evidence>
<reference evidence="4 5" key="1">
    <citation type="submission" date="2019-12" db="EMBL/GenBank/DDBJ databases">
        <title>Novel species isolated from a subtropical stream in China.</title>
        <authorList>
            <person name="Lu H."/>
        </authorList>
    </citation>
    <scope>NUCLEOTIDE SEQUENCE [LARGE SCALE GENOMIC DNA]</scope>
    <source>
        <strain evidence="4 5">DS3</strain>
    </source>
</reference>
<evidence type="ECO:0000256" key="1">
    <source>
        <dbReference type="SAM" id="Coils"/>
    </source>
</evidence>
<evidence type="ECO:0000259" key="2">
    <source>
        <dbReference type="Pfam" id="PF01548"/>
    </source>
</evidence>
<feature type="coiled-coil region" evidence="1">
    <location>
        <begin position="132"/>
        <end position="199"/>
    </location>
</feature>
<organism evidence="4 5">
    <name type="scientific">Pseudoduganella guangdongensis</name>
    <dbReference type="NCBI Taxonomy" id="2692179"/>
    <lineage>
        <taxon>Bacteria</taxon>
        <taxon>Pseudomonadati</taxon>
        <taxon>Pseudomonadota</taxon>
        <taxon>Betaproteobacteria</taxon>
        <taxon>Burkholderiales</taxon>
        <taxon>Oxalobacteraceae</taxon>
        <taxon>Telluria group</taxon>
        <taxon>Pseudoduganella</taxon>
    </lineage>
</organism>
<evidence type="ECO:0000313" key="5">
    <source>
        <dbReference type="Proteomes" id="UP000448575"/>
    </source>
</evidence>
<dbReference type="Pfam" id="PF02371">
    <property type="entry name" value="Transposase_20"/>
    <property type="match status" value="1"/>
</dbReference>
<dbReference type="GO" id="GO:0003677">
    <property type="term" value="F:DNA binding"/>
    <property type="evidence" value="ECO:0007669"/>
    <property type="project" value="InterPro"/>
</dbReference>
<proteinExistence type="predicted"/>